<keyword evidence="4 6" id="KW-1133">Transmembrane helix</keyword>
<feature type="transmembrane region" description="Helical" evidence="6">
    <location>
        <begin position="240"/>
        <end position="266"/>
    </location>
</feature>
<dbReference type="GO" id="GO:0005436">
    <property type="term" value="F:sodium:phosphate symporter activity"/>
    <property type="evidence" value="ECO:0007669"/>
    <property type="project" value="InterPro"/>
</dbReference>
<dbReference type="NCBIfam" id="NF037997">
    <property type="entry name" value="Na_Pi_symport"/>
    <property type="match status" value="1"/>
</dbReference>
<feature type="transmembrane region" description="Helical" evidence="6">
    <location>
        <begin position="205"/>
        <end position="228"/>
    </location>
</feature>
<evidence type="ECO:0000256" key="4">
    <source>
        <dbReference type="ARBA" id="ARBA00022989"/>
    </source>
</evidence>
<feature type="transmembrane region" description="Helical" evidence="6">
    <location>
        <begin position="97"/>
        <end position="120"/>
    </location>
</feature>
<feature type="transmembrane region" description="Helical" evidence="6">
    <location>
        <begin position="278"/>
        <end position="296"/>
    </location>
</feature>
<evidence type="ECO:0000256" key="1">
    <source>
        <dbReference type="ARBA" id="ARBA00004651"/>
    </source>
</evidence>
<sequence>MEISNWLSLAGGLALFLFGMTVLSDSLEEAAGSKLKDILEKLTNSKLKAVLVGIGVTAALQSSSAMTVMLIGFMNAGLMNLQRCIWVVMGSNIGTTITAQMIAINVGAIAPVFAVVGVFMHMFASKKKTKTIGTLLTGFGVLFMGLSMMSDAMEPLQKSKAFLHLMTTLSNPILAIGFAAAFTALIQSSGAAIGILQTLAMKGLIPFSTAAFMVCGLNIGTCITAVLASMSGDRRPKRIAAFHVLFNCIGTLIFVGIIAFTPILSIVQSFSVNAASQIANFHTVFNIGTTFLLLPFDKMLLKVIYKIIPERSEEEAASYVSEKLPRTSASFIE</sequence>
<dbReference type="GO" id="GO:0005886">
    <property type="term" value="C:plasma membrane"/>
    <property type="evidence" value="ECO:0007669"/>
    <property type="project" value="UniProtKB-SubCell"/>
</dbReference>
<name>A0A844FQA5_9FIRM</name>
<feature type="transmembrane region" description="Helical" evidence="6">
    <location>
        <begin position="132"/>
        <end position="149"/>
    </location>
</feature>
<protein>
    <submittedName>
        <fullName evidence="7">Na/Pi cotransporter family protein</fullName>
    </submittedName>
</protein>
<dbReference type="PANTHER" id="PTHR10010">
    <property type="entry name" value="SOLUTE CARRIER FAMILY 34 SODIUM PHOSPHATE , MEMBER 2-RELATED"/>
    <property type="match status" value="1"/>
</dbReference>
<gene>
    <name evidence="7" type="ORF">FYJ79_00420</name>
</gene>
<dbReference type="InterPro" id="IPR004633">
    <property type="entry name" value="NaPi_cotrn-rel/YqeW-like"/>
</dbReference>
<dbReference type="InterPro" id="IPR003841">
    <property type="entry name" value="Na/Pi_transpt"/>
</dbReference>
<dbReference type="RefSeq" id="WP_154514019.1">
    <property type="nucleotide sequence ID" value="NZ_VUNM01000001.1"/>
</dbReference>
<dbReference type="PANTHER" id="PTHR10010:SF46">
    <property type="entry name" value="SODIUM-DEPENDENT PHOSPHATE TRANSPORT PROTEIN 2B"/>
    <property type="match status" value="1"/>
</dbReference>
<evidence type="ECO:0000313" key="8">
    <source>
        <dbReference type="Proteomes" id="UP000442619"/>
    </source>
</evidence>
<evidence type="ECO:0000256" key="3">
    <source>
        <dbReference type="ARBA" id="ARBA00022692"/>
    </source>
</evidence>
<reference evidence="7 8" key="1">
    <citation type="submission" date="2019-08" db="EMBL/GenBank/DDBJ databases">
        <title>In-depth cultivation of the pig gut microbiome towards novel bacterial diversity and tailored functional studies.</title>
        <authorList>
            <person name="Wylensek D."/>
            <person name="Hitch T.C.A."/>
            <person name="Clavel T."/>
        </authorList>
    </citation>
    <scope>NUCLEOTIDE SEQUENCE [LARGE SCALE GENOMIC DNA]</scope>
    <source>
        <strain evidence="7 8">CA-Schmier-601-WT-3</strain>
    </source>
</reference>
<evidence type="ECO:0000256" key="6">
    <source>
        <dbReference type="SAM" id="Phobius"/>
    </source>
</evidence>
<dbReference type="Proteomes" id="UP000442619">
    <property type="component" value="Unassembled WGS sequence"/>
</dbReference>
<dbReference type="GO" id="GO:0044341">
    <property type="term" value="P:sodium-dependent phosphate transport"/>
    <property type="evidence" value="ECO:0007669"/>
    <property type="project" value="InterPro"/>
</dbReference>
<keyword evidence="2" id="KW-1003">Cell membrane</keyword>
<dbReference type="Pfam" id="PF02690">
    <property type="entry name" value="Na_Pi_cotrans"/>
    <property type="match status" value="1"/>
</dbReference>
<evidence type="ECO:0000256" key="5">
    <source>
        <dbReference type="ARBA" id="ARBA00023136"/>
    </source>
</evidence>
<keyword evidence="8" id="KW-1185">Reference proteome</keyword>
<feature type="transmembrane region" description="Helical" evidence="6">
    <location>
        <begin position="161"/>
        <end position="185"/>
    </location>
</feature>
<comment type="caution">
    <text evidence="7">The sequence shown here is derived from an EMBL/GenBank/DDBJ whole genome shotgun (WGS) entry which is preliminary data.</text>
</comment>
<proteinExistence type="predicted"/>
<keyword evidence="5 6" id="KW-0472">Membrane</keyword>
<accession>A0A844FQA5</accession>
<evidence type="ECO:0000313" key="7">
    <source>
        <dbReference type="EMBL" id="MST88077.1"/>
    </source>
</evidence>
<feature type="transmembrane region" description="Helical" evidence="6">
    <location>
        <begin position="50"/>
        <end position="76"/>
    </location>
</feature>
<dbReference type="AlphaFoldDB" id="A0A844FQA5"/>
<organism evidence="7 8">
    <name type="scientific">Sharpea porci</name>
    <dbReference type="NCBI Taxonomy" id="2652286"/>
    <lineage>
        <taxon>Bacteria</taxon>
        <taxon>Bacillati</taxon>
        <taxon>Bacillota</taxon>
        <taxon>Erysipelotrichia</taxon>
        <taxon>Erysipelotrichales</taxon>
        <taxon>Coprobacillaceae</taxon>
        <taxon>Sharpea</taxon>
    </lineage>
</organism>
<dbReference type="NCBIfam" id="TIGR00704">
    <property type="entry name" value="NaPi_cotrn_rel"/>
    <property type="match status" value="1"/>
</dbReference>
<keyword evidence="3 6" id="KW-0812">Transmembrane</keyword>
<comment type="subcellular location">
    <subcellularLocation>
        <location evidence="1">Cell membrane</location>
        <topology evidence="1">Multi-pass membrane protein</topology>
    </subcellularLocation>
</comment>
<evidence type="ECO:0000256" key="2">
    <source>
        <dbReference type="ARBA" id="ARBA00022475"/>
    </source>
</evidence>
<dbReference type="EMBL" id="VUNM01000001">
    <property type="protein sequence ID" value="MST88077.1"/>
    <property type="molecule type" value="Genomic_DNA"/>
</dbReference>